<proteinExistence type="predicted"/>
<reference evidence="2" key="1">
    <citation type="submission" date="2017-03" db="EMBL/GenBank/DDBJ databases">
        <title>Phytopthora megakarya and P. palmivora, two closely related causual agents of cacao black pod achieved similar genome size and gene model numbers by different mechanisms.</title>
        <authorList>
            <person name="Ali S."/>
            <person name="Shao J."/>
            <person name="Larry D.J."/>
            <person name="Kronmiller B."/>
            <person name="Shen D."/>
            <person name="Strem M.D."/>
            <person name="Melnick R.L."/>
            <person name="Guiltinan M.J."/>
            <person name="Tyler B.M."/>
            <person name="Meinhardt L.W."/>
            <person name="Bailey B.A."/>
        </authorList>
    </citation>
    <scope>NUCLEOTIDE SEQUENCE [LARGE SCALE GENOMIC DNA]</scope>
    <source>
        <strain evidence="2">zdho120</strain>
    </source>
</reference>
<dbReference type="Proteomes" id="UP000198211">
    <property type="component" value="Unassembled WGS sequence"/>
</dbReference>
<comment type="caution">
    <text evidence="1">The sequence shown here is derived from an EMBL/GenBank/DDBJ whole genome shotgun (WGS) entry which is preliminary data.</text>
</comment>
<sequence length="350" mass="39293">MNLDLARRLKLKLRTHRQIKVSDLGGITLGWNVVYVLKIWVGNIGEGVDVLLGMNFMYSASVRLCIREGLVNLPDEETVVMYYAYPKSCGIDLPVCPDESTHLRPGQEDIVRIRYDQSNPQRELVWAGRGKNWTAVKVVNISDQNVWIDTRIVVARIVEYGQFPGQPGFVRPGKAWYKMYRFTSGDDAAERLEQILKEREPPCTRTQKYQWSTKSLMRPHPQAAEERPKPLGMTFKVTRISVVVMKTVGAHSDPGPAFKVPGLENAADAEDSVLVEEEPVDAQSQTSDSTPVQSLEPEYARMMQVSAEELDLEPALRDQLIMLPAIEEPTPECNIDEANVGVPGVTTPEM</sequence>
<dbReference type="OrthoDB" id="128412at2759"/>
<dbReference type="AlphaFoldDB" id="A0A225WCV5"/>
<accession>A0A225WCV5</accession>
<protein>
    <recommendedName>
        <fullName evidence="3">Aspartic protease</fullName>
    </recommendedName>
</protein>
<organism evidence="1 2">
    <name type="scientific">Phytophthora megakarya</name>
    <dbReference type="NCBI Taxonomy" id="4795"/>
    <lineage>
        <taxon>Eukaryota</taxon>
        <taxon>Sar</taxon>
        <taxon>Stramenopiles</taxon>
        <taxon>Oomycota</taxon>
        <taxon>Peronosporomycetes</taxon>
        <taxon>Peronosporales</taxon>
        <taxon>Peronosporaceae</taxon>
        <taxon>Phytophthora</taxon>
    </lineage>
</organism>
<gene>
    <name evidence="1" type="ORF">PHMEG_00010784</name>
</gene>
<evidence type="ECO:0008006" key="3">
    <source>
        <dbReference type="Google" id="ProtNLM"/>
    </source>
</evidence>
<name>A0A225WCV5_9STRA</name>
<evidence type="ECO:0000313" key="2">
    <source>
        <dbReference type="Proteomes" id="UP000198211"/>
    </source>
</evidence>
<evidence type="ECO:0000313" key="1">
    <source>
        <dbReference type="EMBL" id="OWZ15553.1"/>
    </source>
</evidence>
<dbReference type="EMBL" id="NBNE01001101">
    <property type="protein sequence ID" value="OWZ15553.1"/>
    <property type="molecule type" value="Genomic_DNA"/>
</dbReference>
<keyword evidence="2" id="KW-1185">Reference proteome</keyword>